<protein>
    <submittedName>
        <fullName evidence="7">Lamin tail domain-containing protein</fullName>
    </submittedName>
</protein>
<dbReference type="RefSeq" id="WP_310926664.1">
    <property type="nucleotide sequence ID" value="NZ_JAMQOQ010000001.1"/>
</dbReference>
<keyword evidence="3" id="KW-0378">Hydrolase</keyword>
<feature type="domain" description="TNase-like" evidence="5">
    <location>
        <begin position="45"/>
        <end position="192"/>
    </location>
</feature>
<keyword evidence="1" id="KW-0540">Nuclease</keyword>
<dbReference type="SUPFAM" id="SSF74853">
    <property type="entry name" value="Lamin A/C globular tail domain"/>
    <property type="match status" value="1"/>
</dbReference>
<dbReference type="InterPro" id="IPR016071">
    <property type="entry name" value="Staphylococal_nuclease_OB-fold"/>
</dbReference>
<feature type="compositionally biased region" description="Low complexity" evidence="4">
    <location>
        <begin position="31"/>
        <end position="48"/>
    </location>
</feature>
<dbReference type="SUPFAM" id="SSF50199">
    <property type="entry name" value="Staphylococcal nuclease"/>
    <property type="match status" value="1"/>
</dbReference>
<name>A0ABU2FXU1_9EURY</name>
<proteinExistence type="predicted"/>
<organism evidence="7 8">
    <name type="scientific">Halogeometricum luteum</name>
    <dbReference type="NCBI Taxonomy" id="2950537"/>
    <lineage>
        <taxon>Archaea</taxon>
        <taxon>Methanobacteriati</taxon>
        <taxon>Methanobacteriota</taxon>
        <taxon>Stenosarchaea group</taxon>
        <taxon>Halobacteria</taxon>
        <taxon>Halobacteriales</taxon>
        <taxon>Haloferacaceae</taxon>
        <taxon>Halogeometricum</taxon>
    </lineage>
</organism>
<evidence type="ECO:0000256" key="2">
    <source>
        <dbReference type="ARBA" id="ARBA00022759"/>
    </source>
</evidence>
<dbReference type="InterPro" id="IPR035437">
    <property type="entry name" value="SNase_OB-fold_sf"/>
</dbReference>
<dbReference type="InterPro" id="IPR002071">
    <property type="entry name" value="Thermonucl_AS"/>
</dbReference>
<keyword evidence="8" id="KW-1185">Reference proteome</keyword>
<evidence type="ECO:0000256" key="3">
    <source>
        <dbReference type="ARBA" id="ARBA00022801"/>
    </source>
</evidence>
<dbReference type="PROSITE" id="PS50830">
    <property type="entry name" value="TNASE_3"/>
    <property type="match status" value="1"/>
</dbReference>
<dbReference type="SMART" id="SM00318">
    <property type="entry name" value="SNc"/>
    <property type="match status" value="1"/>
</dbReference>
<evidence type="ECO:0000313" key="8">
    <source>
        <dbReference type="Proteomes" id="UP001254813"/>
    </source>
</evidence>
<evidence type="ECO:0000259" key="6">
    <source>
        <dbReference type="PROSITE" id="PS51841"/>
    </source>
</evidence>
<comment type="caution">
    <text evidence="7">The sequence shown here is derived from an EMBL/GenBank/DDBJ whole genome shotgun (WGS) entry which is preliminary data.</text>
</comment>
<dbReference type="Pfam" id="PF00565">
    <property type="entry name" value="SNase"/>
    <property type="match status" value="1"/>
</dbReference>
<dbReference type="PROSITE" id="PS51841">
    <property type="entry name" value="LTD"/>
    <property type="match status" value="1"/>
</dbReference>
<feature type="domain" description="LTD" evidence="6">
    <location>
        <begin position="198"/>
        <end position="319"/>
    </location>
</feature>
<dbReference type="Pfam" id="PF00932">
    <property type="entry name" value="LTD"/>
    <property type="match status" value="1"/>
</dbReference>
<dbReference type="PROSITE" id="PS51257">
    <property type="entry name" value="PROKAR_LIPOPROTEIN"/>
    <property type="match status" value="1"/>
</dbReference>
<gene>
    <name evidence="7" type="ORF">NDI79_01410</name>
</gene>
<evidence type="ECO:0000259" key="5">
    <source>
        <dbReference type="PROSITE" id="PS50830"/>
    </source>
</evidence>
<dbReference type="Gene3D" id="2.60.40.1260">
    <property type="entry name" value="Lamin Tail domain"/>
    <property type="match status" value="1"/>
</dbReference>
<sequence length="319" mass="34078">MRPRLLAFVAVLLVLGGCLGVAPSAPEAPRETPSPASEAATPAEQSVRVTVTEVVDGDTVKVRYADGSRDTVRLLGVDTPEVYGSNAPDEYEGVPDTAAGAACLDAAGENASAYAKARLSGERVRLVFDETSDRRGYYDRLLAYVHVDGESFNYALVESGHARLYESTFTERERYRAAEADARAARRGLWSCVDPSTSEPSETPSGSVTDAEIEVAEIHADATGNDNENPNDEYVVFRNEGEETVDLSGWSVVDAAGNDYAFPPGTRLEPGAELTLRTGSGTDGAGTVYWGRGSAVWNNGGDTIRLRDGDGAVVLERRY</sequence>
<evidence type="ECO:0000313" key="7">
    <source>
        <dbReference type="EMBL" id="MDS0292824.1"/>
    </source>
</evidence>
<dbReference type="Proteomes" id="UP001254813">
    <property type="component" value="Unassembled WGS sequence"/>
</dbReference>
<dbReference type="InterPro" id="IPR036415">
    <property type="entry name" value="Lamin_tail_dom_sf"/>
</dbReference>
<evidence type="ECO:0000256" key="1">
    <source>
        <dbReference type="ARBA" id="ARBA00022722"/>
    </source>
</evidence>
<dbReference type="EMBL" id="JAMQOQ010000001">
    <property type="protein sequence ID" value="MDS0292824.1"/>
    <property type="molecule type" value="Genomic_DNA"/>
</dbReference>
<accession>A0ABU2FXU1</accession>
<dbReference type="InterPro" id="IPR001322">
    <property type="entry name" value="Lamin_tail_dom"/>
</dbReference>
<evidence type="ECO:0000256" key="4">
    <source>
        <dbReference type="SAM" id="MobiDB-lite"/>
    </source>
</evidence>
<dbReference type="PROSITE" id="PS01123">
    <property type="entry name" value="TNASE_1"/>
    <property type="match status" value="1"/>
</dbReference>
<reference evidence="7 8" key="1">
    <citation type="submission" date="2022-06" db="EMBL/GenBank/DDBJ databases">
        <title>Halogeometricum sp. a new haloarchaeum isolate from saline soil.</title>
        <authorList>
            <person name="Strakova D."/>
            <person name="Galisteo C."/>
            <person name="Sanchez-Porro C."/>
            <person name="Ventosa A."/>
        </authorList>
    </citation>
    <scope>NUCLEOTIDE SEQUENCE [LARGE SCALE GENOMIC DNA]</scope>
    <source>
        <strain evidence="8">S3BR25-2</strain>
    </source>
</reference>
<dbReference type="PANTHER" id="PTHR12302:SF3">
    <property type="entry name" value="SERINE_THREONINE-PROTEIN KINASE 31"/>
    <property type="match status" value="1"/>
</dbReference>
<feature type="region of interest" description="Disordered" evidence="4">
    <location>
        <begin position="24"/>
        <end position="48"/>
    </location>
</feature>
<dbReference type="PANTHER" id="PTHR12302">
    <property type="entry name" value="EBNA2 BINDING PROTEIN P100"/>
    <property type="match status" value="1"/>
</dbReference>
<dbReference type="Gene3D" id="2.40.50.90">
    <property type="match status" value="1"/>
</dbReference>
<keyword evidence="2" id="KW-0255">Endonuclease</keyword>